<comment type="caution">
    <text evidence="3">The sequence shown here is derived from an EMBL/GenBank/DDBJ whole genome shotgun (WGS) entry which is preliminary data.</text>
</comment>
<dbReference type="Proteomes" id="UP001558353">
    <property type="component" value="Unassembled WGS sequence"/>
</dbReference>
<keyword evidence="2" id="KW-1133">Transmembrane helix</keyword>
<keyword evidence="4" id="KW-1185">Reference proteome</keyword>
<organism evidence="3 4">
    <name type="scientific">Corynebacterium xerosis</name>
    <dbReference type="NCBI Taxonomy" id="1725"/>
    <lineage>
        <taxon>Bacteria</taxon>
        <taxon>Bacillati</taxon>
        <taxon>Actinomycetota</taxon>
        <taxon>Actinomycetes</taxon>
        <taxon>Mycobacteriales</taxon>
        <taxon>Corynebacteriaceae</taxon>
        <taxon>Corynebacterium</taxon>
    </lineage>
</organism>
<keyword evidence="2" id="KW-0472">Membrane</keyword>
<evidence type="ECO:0000313" key="3">
    <source>
        <dbReference type="EMBL" id="MEX3528161.1"/>
    </source>
</evidence>
<proteinExistence type="predicted"/>
<reference evidence="3 4" key="1">
    <citation type="journal article" date="2024" name="Fungal Genet. Biol.">
        <title>The porcine skin microbiome exhibits broad fungal antagonism.</title>
        <authorList>
            <person name="De La Cruz K.F."/>
            <person name="Townsend E.C."/>
            <person name="Alex Cheong J.Z."/>
            <person name="Salamzade R."/>
            <person name="Liu A."/>
            <person name="Sandstrom S."/>
            <person name="Davila E."/>
            <person name="Huang L."/>
            <person name="Xu K.H."/>
            <person name="Wu S.Y."/>
            <person name="Meudt J.J."/>
            <person name="Shanmuganayagam D."/>
            <person name="Gibson A.L.F."/>
            <person name="Kalan L.R."/>
        </authorList>
    </citation>
    <scope>NUCLEOTIDE SEQUENCE [LARGE SCALE GENOMIC DNA]</scope>
    <source>
        <strain evidence="3 4">LK2569</strain>
    </source>
</reference>
<gene>
    <name evidence="3" type="ORF">VVR64_03640</name>
</gene>
<evidence type="ECO:0008006" key="5">
    <source>
        <dbReference type="Google" id="ProtNLM"/>
    </source>
</evidence>
<sequence length="258" mass="25474">MGAAPVPDLLEHPGVRMSDHIIARQSTVVPATHAGRGRRKATTVVGAALGALVLAGGGFLAGAAIGHDAGMSDDASDAAATEAAYDPAFFGSLSPSGSSSLGGAQAREDAPADRSAGAGAGTDGEEKTEAESASPEAGASTGSSGRTGYAVQGDVIEIEGENVLVCATGNGLGLSHIGVTLGAGADGEATRAQSEHLCSDAFRLTGALLLEARGDELLSAPRDVNAAGHAYQCRPAAEKVLRCTAEDGTIVTLWSAAP</sequence>
<evidence type="ECO:0000256" key="2">
    <source>
        <dbReference type="SAM" id="Phobius"/>
    </source>
</evidence>
<protein>
    <recommendedName>
        <fullName evidence="5">Septum formation-related domain-containing protein</fullName>
    </recommendedName>
</protein>
<evidence type="ECO:0000313" key="4">
    <source>
        <dbReference type="Proteomes" id="UP001558353"/>
    </source>
</evidence>
<feature type="compositionally biased region" description="Low complexity" evidence="1">
    <location>
        <begin position="131"/>
        <end position="146"/>
    </location>
</feature>
<accession>A0ABV3UTE7</accession>
<feature type="region of interest" description="Disordered" evidence="1">
    <location>
        <begin position="96"/>
        <end position="146"/>
    </location>
</feature>
<evidence type="ECO:0000256" key="1">
    <source>
        <dbReference type="SAM" id="MobiDB-lite"/>
    </source>
</evidence>
<keyword evidence="2" id="KW-0812">Transmembrane</keyword>
<name>A0ABV3UTE7_9CORY</name>
<dbReference type="RefSeq" id="WP_368522123.1">
    <property type="nucleotide sequence ID" value="NZ_JAYWMA010000003.1"/>
</dbReference>
<dbReference type="EMBL" id="JAYWMA010000003">
    <property type="protein sequence ID" value="MEX3528161.1"/>
    <property type="molecule type" value="Genomic_DNA"/>
</dbReference>
<feature type="transmembrane region" description="Helical" evidence="2">
    <location>
        <begin position="44"/>
        <end position="65"/>
    </location>
</feature>